<keyword evidence="5" id="KW-1185">Reference proteome</keyword>
<evidence type="ECO:0000256" key="2">
    <source>
        <dbReference type="ARBA" id="ARBA00023242"/>
    </source>
</evidence>
<dbReference type="SUPFAM" id="SSF47762">
    <property type="entry name" value="PAH2 domain"/>
    <property type="match status" value="1"/>
</dbReference>
<protein>
    <submittedName>
        <fullName evidence="4">Uncharacterized protein</fullName>
    </submittedName>
</protein>
<dbReference type="InterPro" id="IPR036600">
    <property type="entry name" value="PAH_sf"/>
</dbReference>
<comment type="caution">
    <text evidence="4">The sequence shown here is derived from an EMBL/GenBank/DDBJ whole genome shotgun (WGS) entry which is preliminary data.</text>
</comment>
<keyword evidence="2" id="KW-0539">Nucleus</keyword>
<dbReference type="Proteomes" id="UP001457282">
    <property type="component" value="Unassembled WGS sequence"/>
</dbReference>
<evidence type="ECO:0000256" key="1">
    <source>
        <dbReference type="ARBA" id="ARBA00004123"/>
    </source>
</evidence>
<sequence length="126" mass="14216">MAATEPLVKPLPKQPSCQDMKNCMGKIKKGIGEEKYQAFLDLVGEYQDKKTSIHKLLEEMSTVLEHDLVEELNQLLPEIERKPSRMEPNCKQHQTRGLSYVFVGGLLGLFLGVWARIFCSKGVKGP</sequence>
<accession>A0AAW1WP73</accession>
<keyword evidence="3" id="KW-0812">Transmembrane</keyword>
<evidence type="ECO:0000313" key="4">
    <source>
        <dbReference type="EMBL" id="KAK9925870.1"/>
    </source>
</evidence>
<evidence type="ECO:0000313" key="5">
    <source>
        <dbReference type="Proteomes" id="UP001457282"/>
    </source>
</evidence>
<comment type="subcellular location">
    <subcellularLocation>
        <location evidence="1">Nucleus</location>
    </subcellularLocation>
</comment>
<dbReference type="Gene3D" id="1.20.1160.11">
    <property type="entry name" value="Paired amphipathic helix"/>
    <property type="match status" value="1"/>
</dbReference>
<gene>
    <name evidence="4" type="ORF">M0R45_023132</name>
</gene>
<proteinExistence type="predicted"/>
<dbReference type="GO" id="GO:0005634">
    <property type="term" value="C:nucleus"/>
    <property type="evidence" value="ECO:0007669"/>
    <property type="project" value="UniProtKB-SubCell"/>
</dbReference>
<feature type="transmembrane region" description="Helical" evidence="3">
    <location>
        <begin position="98"/>
        <end position="119"/>
    </location>
</feature>
<reference evidence="4 5" key="1">
    <citation type="journal article" date="2023" name="G3 (Bethesda)">
        <title>A chromosome-length genome assembly and annotation of blackberry (Rubus argutus, cv. 'Hillquist').</title>
        <authorList>
            <person name="Bruna T."/>
            <person name="Aryal R."/>
            <person name="Dudchenko O."/>
            <person name="Sargent D.J."/>
            <person name="Mead D."/>
            <person name="Buti M."/>
            <person name="Cavallini A."/>
            <person name="Hytonen T."/>
            <person name="Andres J."/>
            <person name="Pham M."/>
            <person name="Weisz D."/>
            <person name="Mascagni F."/>
            <person name="Usai G."/>
            <person name="Natali L."/>
            <person name="Bassil N."/>
            <person name="Fernandez G.E."/>
            <person name="Lomsadze A."/>
            <person name="Armour M."/>
            <person name="Olukolu B."/>
            <person name="Poorten T."/>
            <person name="Britton C."/>
            <person name="Davik J."/>
            <person name="Ashrafi H."/>
            <person name="Aiden E.L."/>
            <person name="Borodovsky M."/>
            <person name="Worthington M."/>
        </authorList>
    </citation>
    <scope>NUCLEOTIDE SEQUENCE [LARGE SCALE GENOMIC DNA]</scope>
    <source>
        <strain evidence="4">PI 553951</strain>
    </source>
</reference>
<organism evidence="4 5">
    <name type="scientific">Rubus argutus</name>
    <name type="common">Southern blackberry</name>
    <dbReference type="NCBI Taxonomy" id="59490"/>
    <lineage>
        <taxon>Eukaryota</taxon>
        <taxon>Viridiplantae</taxon>
        <taxon>Streptophyta</taxon>
        <taxon>Embryophyta</taxon>
        <taxon>Tracheophyta</taxon>
        <taxon>Spermatophyta</taxon>
        <taxon>Magnoliopsida</taxon>
        <taxon>eudicotyledons</taxon>
        <taxon>Gunneridae</taxon>
        <taxon>Pentapetalae</taxon>
        <taxon>rosids</taxon>
        <taxon>fabids</taxon>
        <taxon>Rosales</taxon>
        <taxon>Rosaceae</taxon>
        <taxon>Rosoideae</taxon>
        <taxon>Rosoideae incertae sedis</taxon>
        <taxon>Rubus</taxon>
    </lineage>
</organism>
<dbReference type="EMBL" id="JBEDUW010000005">
    <property type="protein sequence ID" value="KAK9925870.1"/>
    <property type="molecule type" value="Genomic_DNA"/>
</dbReference>
<evidence type="ECO:0000256" key="3">
    <source>
        <dbReference type="SAM" id="Phobius"/>
    </source>
</evidence>
<dbReference type="AlphaFoldDB" id="A0AAW1WP73"/>
<keyword evidence="3" id="KW-1133">Transmembrane helix</keyword>
<dbReference type="GO" id="GO:0006355">
    <property type="term" value="P:regulation of DNA-templated transcription"/>
    <property type="evidence" value="ECO:0007669"/>
    <property type="project" value="InterPro"/>
</dbReference>
<keyword evidence="3" id="KW-0472">Membrane</keyword>
<name>A0AAW1WP73_RUBAR</name>